<feature type="compositionally biased region" description="Basic and acidic residues" evidence="3">
    <location>
        <begin position="54"/>
        <end position="63"/>
    </location>
</feature>
<name>A0A6H1TV12_9CYAN</name>
<evidence type="ECO:0000256" key="1">
    <source>
        <dbReference type="ARBA" id="ARBA00043985"/>
    </source>
</evidence>
<dbReference type="Proteomes" id="UP000500857">
    <property type="component" value="Chromosome"/>
</dbReference>
<feature type="region of interest" description="Disordered" evidence="3">
    <location>
        <begin position="54"/>
        <end position="76"/>
    </location>
</feature>
<dbReference type="EMBL" id="CP051167">
    <property type="protein sequence ID" value="QIZ70454.1"/>
    <property type="molecule type" value="Genomic_DNA"/>
</dbReference>
<evidence type="ECO:0000256" key="3">
    <source>
        <dbReference type="SAM" id="MobiDB-lite"/>
    </source>
</evidence>
<sequence length="159" mass="18154">MGLGDRISRLVRSNLNDWQNQKTDPQTEVDATLAELQSSVNRALEARRQLEGDLQEARGRGDRLQQAAKRALQQGDEPEARRILLEKRTYTQQAIALQTQLDRLAPTVERLQQQLARLEYQRSILHGSATAAQMDLTLEELKNNVAQIDAELEWLRSQL</sequence>
<evidence type="ECO:0000256" key="2">
    <source>
        <dbReference type="SAM" id="Coils"/>
    </source>
</evidence>
<evidence type="ECO:0000313" key="4">
    <source>
        <dbReference type="EMBL" id="QIZ70454.1"/>
    </source>
</evidence>
<dbReference type="Pfam" id="PF04012">
    <property type="entry name" value="PspA_IM30"/>
    <property type="match status" value="1"/>
</dbReference>
<dbReference type="PANTHER" id="PTHR31088">
    <property type="entry name" value="MEMBRANE-ASSOCIATED PROTEIN VIPP1, CHLOROPLASTIC"/>
    <property type="match status" value="1"/>
</dbReference>
<dbReference type="AlphaFoldDB" id="A0A6H1TV12"/>
<evidence type="ECO:0000313" key="5">
    <source>
        <dbReference type="Proteomes" id="UP000500857"/>
    </source>
</evidence>
<dbReference type="PANTHER" id="PTHR31088:SF6">
    <property type="entry name" value="PHAGE SHOCK PROTEIN A"/>
    <property type="match status" value="1"/>
</dbReference>
<keyword evidence="2" id="KW-0175">Coiled coil</keyword>
<keyword evidence="5" id="KW-1185">Reference proteome</keyword>
<comment type="similarity">
    <text evidence="1">Belongs to the PspA/Vipp/IM30 family.</text>
</comment>
<dbReference type="RefSeq" id="WP_168568609.1">
    <property type="nucleotide sequence ID" value="NZ_CP051167.1"/>
</dbReference>
<evidence type="ECO:0008006" key="6">
    <source>
        <dbReference type="Google" id="ProtNLM"/>
    </source>
</evidence>
<gene>
    <name evidence="4" type="ORF">HCG48_07565</name>
</gene>
<feature type="coiled-coil region" evidence="2">
    <location>
        <begin position="131"/>
        <end position="158"/>
    </location>
</feature>
<protein>
    <recommendedName>
        <fullName evidence="6">PspA/IM30 family protein</fullName>
    </recommendedName>
</protein>
<reference evidence="4 5" key="1">
    <citation type="submission" date="2020-04" db="EMBL/GenBank/DDBJ databases">
        <authorList>
            <person name="Basu S."/>
            <person name="Maruthanayagam V."/>
            <person name="Chakraborty S."/>
            <person name="Pramanik A."/>
            <person name="Mukherjee J."/>
            <person name="Brink B."/>
        </authorList>
    </citation>
    <scope>NUCLEOTIDE SEQUENCE [LARGE SCALE GENOMIC DNA]</scope>
    <source>
        <strain evidence="4 5">AP17</strain>
    </source>
</reference>
<dbReference type="InterPro" id="IPR007157">
    <property type="entry name" value="PspA_VIPP1"/>
</dbReference>
<dbReference type="KEGG" id="oxy:HCG48_07565"/>
<feature type="compositionally biased region" description="Low complexity" evidence="3">
    <location>
        <begin position="64"/>
        <end position="74"/>
    </location>
</feature>
<accession>A0A6H1TV12</accession>
<proteinExistence type="inferred from homology"/>
<organism evidence="4 5">
    <name type="scientific">Oxynema aestuarii AP17</name>
    <dbReference type="NCBI Taxonomy" id="2064643"/>
    <lineage>
        <taxon>Bacteria</taxon>
        <taxon>Bacillati</taxon>
        <taxon>Cyanobacteriota</taxon>
        <taxon>Cyanophyceae</taxon>
        <taxon>Oscillatoriophycideae</taxon>
        <taxon>Oscillatoriales</taxon>
        <taxon>Oscillatoriaceae</taxon>
        <taxon>Oxynema</taxon>
        <taxon>Oxynema aestuarii</taxon>
    </lineage>
</organism>